<keyword evidence="19" id="KW-1185">Reference proteome</keyword>
<evidence type="ECO:0000256" key="9">
    <source>
        <dbReference type="ARBA" id="ARBA00022840"/>
    </source>
</evidence>
<dbReference type="GO" id="GO:0004715">
    <property type="term" value="F:non-membrane spanning protein tyrosine kinase activity"/>
    <property type="evidence" value="ECO:0007669"/>
    <property type="project" value="UniProtKB-EC"/>
</dbReference>
<keyword evidence="10 14" id="KW-1133">Transmembrane helix</keyword>
<evidence type="ECO:0000256" key="7">
    <source>
        <dbReference type="ARBA" id="ARBA00022741"/>
    </source>
</evidence>
<dbReference type="OrthoDB" id="9775724at2"/>
<evidence type="ECO:0000259" key="15">
    <source>
        <dbReference type="Pfam" id="PF02706"/>
    </source>
</evidence>
<dbReference type="EC" id="2.7.10.2" evidence="18"/>
<gene>
    <name evidence="18" type="ORF">WQ53_08605</name>
</gene>
<dbReference type="AlphaFoldDB" id="A0A0E3Z3N7"/>
<dbReference type="Pfam" id="PF13614">
    <property type="entry name" value="AAA_31"/>
    <property type="match status" value="1"/>
</dbReference>
<keyword evidence="4" id="KW-0997">Cell inner membrane</keyword>
<evidence type="ECO:0000256" key="2">
    <source>
        <dbReference type="ARBA" id="ARBA00008883"/>
    </source>
</evidence>
<feature type="domain" description="Tyrosine-protein kinase G-rich" evidence="17">
    <location>
        <begin position="385"/>
        <end position="467"/>
    </location>
</feature>
<proteinExistence type="inferred from homology"/>
<dbReference type="KEGG" id="psuw:WQ53_08605"/>
<comment type="similarity">
    <text evidence="2">Belongs to the etk/wzc family.</text>
</comment>
<evidence type="ECO:0000256" key="4">
    <source>
        <dbReference type="ARBA" id="ARBA00022519"/>
    </source>
</evidence>
<feature type="transmembrane region" description="Helical" evidence="14">
    <location>
        <begin position="445"/>
        <end position="464"/>
    </location>
</feature>
<dbReference type="Proteomes" id="UP000033067">
    <property type="component" value="Chromosome"/>
</dbReference>
<dbReference type="SUPFAM" id="SSF52540">
    <property type="entry name" value="P-loop containing nucleoside triphosphate hydrolases"/>
    <property type="match status" value="1"/>
</dbReference>
<evidence type="ECO:0000256" key="5">
    <source>
        <dbReference type="ARBA" id="ARBA00022679"/>
    </source>
</evidence>
<accession>A0A0E3Z3N7</accession>
<evidence type="ECO:0000256" key="1">
    <source>
        <dbReference type="ARBA" id="ARBA00004429"/>
    </source>
</evidence>
<evidence type="ECO:0000256" key="12">
    <source>
        <dbReference type="ARBA" id="ARBA00023137"/>
    </source>
</evidence>
<dbReference type="NCBIfam" id="TIGR01007">
    <property type="entry name" value="eps_fam"/>
    <property type="match status" value="1"/>
</dbReference>
<name>A0A0E3Z3N7_9GAMM</name>
<evidence type="ECO:0000256" key="8">
    <source>
        <dbReference type="ARBA" id="ARBA00022777"/>
    </source>
</evidence>
<keyword evidence="11 14" id="KW-0472">Membrane</keyword>
<keyword evidence="6 14" id="KW-0812">Transmembrane</keyword>
<evidence type="ECO:0000313" key="19">
    <source>
        <dbReference type="Proteomes" id="UP000033067"/>
    </source>
</evidence>
<evidence type="ECO:0000259" key="17">
    <source>
        <dbReference type="Pfam" id="PF13807"/>
    </source>
</evidence>
<dbReference type="RefSeq" id="WP_052631785.1">
    <property type="nucleotide sequence ID" value="NZ_CP011144.1"/>
</dbReference>
<feature type="domain" description="Polysaccharide chain length determinant N-terminal" evidence="15">
    <location>
        <begin position="14"/>
        <end position="106"/>
    </location>
</feature>
<comment type="subcellular location">
    <subcellularLocation>
        <location evidence="1">Cell inner membrane</location>
        <topology evidence="1">Multi-pass membrane protein</topology>
    </subcellularLocation>
</comment>
<keyword evidence="9" id="KW-0067">ATP-binding</keyword>
<dbReference type="GO" id="GO:0042802">
    <property type="term" value="F:identical protein binding"/>
    <property type="evidence" value="ECO:0007669"/>
    <property type="project" value="UniProtKB-ARBA"/>
</dbReference>
<dbReference type="InterPro" id="IPR050445">
    <property type="entry name" value="Bact_polysacc_biosynth/exp"/>
</dbReference>
<protein>
    <submittedName>
        <fullName evidence="18">Tyrosine protein kinase</fullName>
        <ecNumber evidence="18">2.7.10.2</ecNumber>
    </submittedName>
</protein>
<keyword evidence="3" id="KW-1003">Cell membrane</keyword>
<organism evidence="18 19">
    <name type="scientific">Pseudoxanthomonas suwonensis</name>
    <dbReference type="NCBI Taxonomy" id="314722"/>
    <lineage>
        <taxon>Bacteria</taxon>
        <taxon>Pseudomonadati</taxon>
        <taxon>Pseudomonadota</taxon>
        <taxon>Gammaproteobacteria</taxon>
        <taxon>Lysobacterales</taxon>
        <taxon>Lysobacteraceae</taxon>
        <taxon>Pseudoxanthomonas</taxon>
    </lineage>
</organism>
<evidence type="ECO:0000256" key="6">
    <source>
        <dbReference type="ARBA" id="ARBA00022692"/>
    </source>
</evidence>
<feature type="domain" description="AAA" evidence="16">
    <location>
        <begin position="550"/>
        <end position="678"/>
    </location>
</feature>
<dbReference type="PANTHER" id="PTHR32309:SF32">
    <property type="entry name" value="TYROSINE-PROTEIN KINASE ETK-RELATED"/>
    <property type="match status" value="1"/>
</dbReference>
<dbReference type="InterPro" id="IPR032807">
    <property type="entry name" value="GNVR"/>
</dbReference>
<dbReference type="EMBL" id="CP011144">
    <property type="protein sequence ID" value="AKC86808.1"/>
    <property type="molecule type" value="Genomic_DNA"/>
</dbReference>
<reference evidence="18 19" key="1">
    <citation type="journal article" date="2015" name="Genome Announc.">
        <title>Complete Genome Sequence of Pseudoxanthomonas suwonensis Strain J1, a Cellulose-Degrading Bacterium Isolated from Leaf- and Wood-Enriched Soil.</title>
        <authorList>
            <person name="Hou L."/>
            <person name="Jiang J."/>
            <person name="Xu Z."/>
            <person name="Zhou Y."/>
            <person name="Leung F.C."/>
        </authorList>
    </citation>
    <scope>NUCLEOTIDE SEQUENCE [LARGE SCALE GENOMIC DNA]</scope>
    <source>
        <strain evidence="18 19">J1</strain>
    </source>
</reference>
<dbReference type="Pfam" id="PF13807">
    <property type="entry name" value="GNVR"/>
    <property type="match status" value="1"/>
</dbReference>
<dbReference type="PATRIC" id="fig|314722.6.peg.1851"/>
<evidence type="ECO:0000256" key="11">
    <source>
        <dbReference type="ARBA" id="ARBA00023136"/>
    </source>
</evidence>
<dbReference type="FunFam" id="3.40.50.300:FF:000527">
    <property type="entry name" value="Tyrosine-protein kinase etk"/>
    <property type="match status" value="1"/>
</dbReference>
<keyword evidence="12" id="KW-0829">Tyrosine-protein kinase</keyword>
<keyword evidence="8 18" id="KW-0418">Kinase</keyword>
<evidence type="ECO:0000259" key="16">
    <source>
        <dbReference type="Pfam" id="PF13614"/>
    </source>
</evidence>
<dbReference type="InterPro" id="IPR027417">
    <property type="entry name" value="P-loop_NTPase"/>
</dbReference>
<dbReference type="CDD" id="cd05387">
    <property type="entry name" value="BY-kinase"/>
    <property type="match status" value="1"/>
</dbReference>
<dbReference type="InterPro" id="IPR025669">
    <property type="entry name" value="AAA_dom"/>
</dbReference>
<evidence type="ECO:0000313" key="18">
    <source>
        <dbReference type="EMBL" id="AKC86808.1"/>
    </source>
</evidence>
<dbReference type="GO" id="GO:0005524">
    <property type="term" value="F:ATP binding"/>
    <property type="evidence" value="ECO:0007669"/>
    <property type="project" value="UniProtKB-KW"/>
</dbReference>
<dbReference type="PANTHER" id="PTHR32309">
    <property type="entry name" value="TYROSINE-PROTEIN KINASE"/>
    <property type="match status" value="1"/>
</dbReference>
<keyword evidence="5 18" id="KW-0808">Transferase</keyword>
<sequence length="742" mass="80501">MTKQMGAGAARDEDEIDLRELLGLLVDRKWWIVGVTALFFVVGVAYALLAPPVYQAQAMVQVESKMPSIPGLSDLTSLAGSGSTASTTEVALLTSRSVVGTAVDQLHLDTMVEPARFPLLGAFLARRFHPAEEGEVASPWLGMARYGWGGESLRIERLDVPPVLVDAPLRLVAGDDGRYVLLDDDGNELLSGQVGQTAEGRGLVLEVAALDANPGTRFEVTKRRRLDVITGLQQDIKASEQGKESGILRLTYEDTDPLRAEAVVQKVAEAYVRQNVDRSSAEAASQLQFVKDQLPTVRRQVEEAQALMSAYQSRANSVDITLQTKGLLEQEVAVESSIQQLRLKQAEMDRSFTREHPAYRALLKQIGDLESRKAGFRREVSQLPDTQQELLRLTRDLQVSNELYTALLNQAQQLDVARAGSVGNVRIVDPAVADTAKPVKPRRSLVVLVATLLGGFLAVGAVFLQRMLNPGIEDPAQIEELGLPVYAAIPLSSSKALPTVRRARGGEHRIVADGRQHLLAVGEPADLAVEALRSLRTSLHFAMLEAKNNILAISGPRPGVGKTFVSANLAAVIAQGGQKVLLIDADMRKGTLHKVLGMQPAPGLSDVLAGKLEVDAAIHPVGGLENMHFLLRGDIPPNPSELLMHPRFGRLLESLAPRYDLVIIDTPPILAVTDAALVGSHAGSNLLVTRFGINQPREILLTMKRFEQNGVQVKGAIFNAVEKRATGYYSYGYYEYASARES</sequence>
<dbReference type="InterPro" id="IPR003856">
    <property type="entry name" value="LPS_length_determ_N"/>
</dbReference>
<evidence type="ECO:0000256" key="14">
    <source>
        <dbReference type="SAM" id="Phobius"/>
    </source>
</evidence>
<evidence type="ECO:0000256" key="10">
    <source>
        <dbReference type="ARBA" id="ARBA00022989"/>
    </source>
</evidence>
<feature type="transmembrane region" description="Helical" evidence="14">
    <location>
        <begin position="30"/>
        <end position="49"/>
    </location>
</feature>
<keyword evidence="7" id="KW-0547">Nucleotide-binding</keyword>
<dbReference type="Pfam" id="PF02706">
    <property type="entry name" value="Wzz"/>
    <property type="match status" value="1"/>
</dbReference>
<evidence type="ECO:0000256" key="13">
    <source>
        <dbReference type="ARBA" id="ARBA00053015"/>
    </source>
</evidence>
<dbReference type="Pfam" id="PF23607">
    <property type="entry name" value="WZC_N"/>
    <property type="match status" value="1"/>
</dbReference>
<dbReference type="GO" id="GO:0005886">
    <property type="term" value="C:plasma membrane"/>
    <property type="evidence" value="ECO:0007669"/>
    <property type="project" value="UniProtKB-SubCell"/>
</dbReference>
<dbReference type="Gene3D" id="3.40.50.300">
    <property type="entry name" value="P-loop containing nucleotide triphosphate hydrolases"/>
    <property type="match status" value="1"/>
</dbReference>
<dbReference type="InterPro" id="IPR005702">
    <property type="entry name" value="Wzc-like_C"/>
</dbReference>
<evidence type="ECO:0000256" key="3">
    <source>
        <dbReference type="ARBA" id="ARBA00022475"/>
    </source>
</evidence>
<comment type="catalytic activity">
    <reaction evidence="13">
        <text>L-tyrosyl-[protein] + ATP = O-phospho-L-tyrosyl-[protein] + ADP + H(+)</text>
        <dbReference type="Rhea" id="RHEA:10596"/>
        <dbReference type="Rhea" id="RHEA-COMP:10136"/>
        <dbReference type="Rhea" id="RHEA-COMP:20101"/>
        <dbReference type="ChEBI" id="CHEBI:15378"/>
        <dbReference type="ChEBI" id="CHEBI:30616"/>
        <dbReference type="ChEBI" id="CHEBI:46858"/>
        <dbReference type="ChEBI" id="CHEBI:61978"/>
        <dbReference type="ChEBI" id="CHEBI:456216"/>
    </reaction>
</comment>